<sequence length="155" mass="16893">MALAIAMGQRSTRISTAKAAGLVCAFCKKAAWYATAATAPPYRCGTGAASLPFFTGARWCRVLPSALPRQQRRQRCFARLLLPRRLAVGASALRTNTLQFCAILPRKRYAGALAKGRNKNAALFSGATKATTLCFIARLCLKYGKCRGFKMARWL</sequence>
<keyword evidence="2" id="KW-1185">Reference proteome</keyword>
<name>A0A8X6UBZ1_NEPPI</name>
<evidence type="ECO:0000313" key="1">
    <source>
        <dbReference type="EMBL" id="GFU15103.1"/>
    </source>
</evidence>
<dbReference type="AlphaFoldDB" id="A0A8X6UBZ1"/>
<accession>A0A8X6UBZ1</accession>
<proteinExistence type="predicted"/>
<organism evidence="1 2">
    <name type="scientific">Nephila pilipes</name>
    <name type="common">Giant wood spider</name>
    <name type="synonym">Nephila maculata</name>
    <dbReference type="NCBI Taxonomy" id="299642"/>
    <lineage>
        <taxon>Eukaryota</taxon>
        <taxon>Metazoa</taxon>
        <taxon>Ecdysozoa</taxon>
        <taxon>Arthropoda</taxon>
        <taxon>Chelicerata</taxon>
        <taxon>Arachnida</taxon>
        <taxon>Araneae</taxon>
        <taxon>Araneomorphae</taxon>
        <taxon>Entelegynae</taxon>
        <taxon>Araneoidea</taxon>
        <taxon>Nephilidae</taxon>
        <taxon>Nephila</taxon>
    </lineage>
</organism>
<evidence type="ECO:0000313" key="2">
    <source>
        <dbReference type="Proteomes" id="UP000887013"/>
    </source>
</evidence>
<gene>
    <name evidence="1" type="ORF">NPIL_660851</name>
</gene>
<reference evidence="1" key="1">
    <citation type="submission" date="2020-08" db="EMBL/GenBank/DDBJ databases">
        <title>Multicomponent nature underlies the extraordinary mechanical properties of spider dragline silk.</title>
        <authorList>
            <person name="Kono N."/>
            <person name="Nakamura H."/>
            <person name="Mori M."/>
            <person name="Yoshida Y."/>
            <person name="Ohtoshi R."/>
            <person name="Malay A.D."/>
            <person name="Moran D.A.P."/>
            <person name="Tomita M."/>
            <person name="Numata K."/>
            <person name="Arakawa K."/>
        </authorList>
    </citation>
    <scope>NUCLEOTIDE SEQUENCE</scope>
</reference>
<dbReference type="EMBL" id="BMAW01126044">
    <property type="protein sequence ID" value="GFU15103.1"/>
    <property type="molecule type" value="Genomic_DNA"/>
</dbReference>
<protein>
    <submittedName>
        <fullName evidence="1">Uncharacterized protein</fullName>
    </submittedName>
</protein>
<comment type="caution">
    <text evidence="1">The sequence shown here is derived from an EMBL/GenBank/DDBJ whole genome shotgun (WGS) entry which is preliminary data.</text>
</comment>
<dbReference type="Proteomes" id="UP000887013">
    <property type="component" value="Unassembled WGS sequence"/>
</dbReference>